<protein>
    <submittedName>
        <fullName evidence="2">Uncharacterized protein</fullName>
    </submittedName>
</protein>
<proteinExistence type="predicted"/>
<evidence type="ECO:0000313" key="3">
    <source>
        <dbReference type="Proteomes" id="UP001499841"/>
    </source>
</evidence>
<comment type="caution">
    <text evidence="2">The sequence shown here is derived from an EMBL/GenBank/DDBJ whole genome shotgun (WGS) entry which is preliminary data.</text>
</comment>
<dbReference type="EMBL" id="BAABBA010000007">
    <property type="protein sequence ID" value="GAA4287438.1"/>
    <property type="molecule type" value="Genomic_DNA"/>
</dbReference>
<dbReference type="Proteomes" id="UP001499841">
    <property type="component" value="Unassembled WGS sequence"/>
</dbReference>
<feature type="signal peptide" evidence="1">
    <location>
        <begin position="1"/>
        <end position="42"/>
    </location>
</feature>
<name>A0ABP8EU06_9MICO</name>
<reference evidence="3" key="1">
    <citation type="journal article" date="2019" name="Int. J. Syst. Evol. Microbiol.">
        <title>The Global Catalogue of Microorganisms (GCM) 10K type strain sequencing project: providing services to taxonomists for standard genome sequencing and annotation.</title>
        <authorList>
            <consortium name="The Broad Institute Genomics Platform"/>
            <consortium name="The Broad Institute Genome Sequencing Center for Infectious Disease"/>
            <person name="Wu L."/>
            <person name="Ma J."/>
        </authorList>
    </citation>
    <scope>NUCLEOTIDE SEQUENCE [LARGE SCALE GENOMIC DNA]</scope>
    <source>
        <strain evidence="3">JCM 17459</strain>
    </source>
</reference>
<dbReference type="RefSeq" id="WP_345040093.1">
    <property type="nucleotide sequence ID" value="NZ_BAABBA010000007.1"/>
</dbReference>
<accession>A0ABP8EU06</accession>
<sequence length="173" mass="18462">MSEKPSLEPEEAPRGLSRRTVVAAAAWSVPVIAVASAAPAMAASPPVFVDTWGPFCKHPGNNQNDPKYRLYHLSVSWDSTFDVAKLVTIDYVIVNGVTFSGPLDYSSPTDTGVDPLSFTIPANANDYIVEFHVGRTTDSANADVTIAYTIDGIQYFQGTGGARNTPPCANNLP</sequence>
<organism evidence="2 3">
    <name type="scientific">Georgenia daeguensis</name>
    <dbReference type="NCBI Taxonomy" id="908355"/>
    <lineage>
        <taxon>Bacteria</taxon>
        <taxon>Bacillati</taxon>
        <taxon>Actinomycetota</taxon>
        <taxon>Actinomycetes</taxon>
        <taxon>Micrococcales</taxon>
        <taxon>Bogoriellaceae</taxon>
        <taxon>Georgenia</taxon>
    </lineage>
</organism>
<evidence type="ECO:0000256" key="1">
    <source>
        <dbReference type="SAM" id="SignalP"/>
    </source>
</evidence>
<keyword evidence="1" id="KW-0732">Signal</keyword>
<dbReference type="InterPro" id="IPR006311">
    <property type="entry name" value="TAT_signal"/>
</dbReference>
<evidence type="ECO:0000313" key="2">
    <source>
        <dbReference type="EMBL" id="GAA4287438.1"/>
    </source>
</evidence>
<gene>
    <name evidence="2" type="ORF">GCM10022262_17970</name>
</gene>
<dbReference type="PROSITE" id="PS51318">
    <property type="entry name" value="TAT"/>
    <property type="match status" value="1"/>
</dbReference>
<feature type="chain" id="PRO_5046767726" evidence="1">
    <location>
        <begin position="43"/>
        <end position="173"/>
    </location>
</feature>
<keyword evidence="3" id="KW-1185">Reference proteome</keyword>